<accession>A0A7W3D2Q8</accession>
<comment type="caution">
    <text evidence="2">The sequence shown here is derived from an EMBL/GenBank/DDBJ whole genome shotgun (WGS) entry which is preliminary data.</text>
</comment>
<evidence type="ECO:0000256" key="1">
    <source>
        <dbReference type="SAM" id="MobiDB-lite"/>
    </source>
</evidence>
<feature type="region of interest" description="Disordered" evidence="1">
    <location>
        <begin position="1"/>
        <end position="21"/>
    </location>
</feature>
<evidence type="ECO:0000313" key="2">
    <source>
        <dbReference type="EMBL" id="MBA8061905.1"/>
    </source>
</evidence>
<protein>
    <submittedName>
        <fullName evidence="2">Uncharacterized protein</fullName>
    </submittedName>
</protein>
<evidence type="ECO:0000313" key="3">
    <source>
        <dbReference type="Proteomes" id="UP000591803"/>
    </source>
</evidence>
<dbReference type="Proteomes" id="UP000591803">
    <property type="component" value="Unassembled WGS sequence"/>
</dbReference>
<gene>
    <name evidence="2" type="ORF">HV077_05740</name>
</gene>
<dbReference type="AlphaFoldDB" id="A0A7W3D2Q8"/>
<proteinExistence type="predicted"/>
<reference evidence="2 3" key="1">
    <citation type="submission" date="2020-06" db="EMBL/GenBank/DDBJ databases">
        <title>REHAB project genomes.</title>
        <authorList>
            <person name="Shaw L.P."/>
        </authorList>
    </citation>
    <scope>NUCLEOTIDE SEQUENCE [LARGE SCALE GENOMIC DNA]</scope>
    <source>
        <strain evidence="2 3">RHBSTW-00116</strain>
    </source>
</reference>
<name>A0A7W3D2Q8_CITFR</name>
<dbReference type="EMBL" id="JABXRI010000001">
    <property type="protein sequence ID" value="MBA8061905.1"/>
    <property type="molecule type" value="Genomic_DNA"/>
</dbReference>
<sequence>MKTLSPRHSSGKAKPSKNGEVNTVTVQISREDKYILTVGFEVNYPEAFHNNVLNLSVDFGHTFFYVTRRPTLSDYDIVDTFFSFGPAELGESGKITDEYNGERPGNTKYEITEKTKMFRLRISKEQAEKIKMNSTEFTKKVDNKTIFYDTSLNNTCAETARDILSTSRVSTPDGHGSVIGTGNNVVDIAAYSLALVNPYMWFKNFQATWGDPISWYEKTGKIKAQQGEEKDEDGYRIKLYKSWVLSPGDSDLLPEDKRQVIHDDIRE</sequence>
<organism evidence="2 3">
    <name type="scientific">Citrobacter freundii</name>
    <dbReference type="NCBI Taxonomy" id="546"/>
    <lineage>
        <taxon>Bacteria</taxon>
        <taxon>Pseudomonadati</taxon>
        <taxon>Pseudomonadota</taxon>
        <taxon>Gammaproteobacteria</taxon>
        <taxon>Enterobacterales</taxon>
        <taxon>Enterobacteriaceae</taxon>
        <taxon>Citrobacter</taxon>
        <taxon>Citrobacter freundii complex</taxon>
    </lineage>
</organism>